<reference evidence="12" key="1">
    <citation type="submission" date="2017-09" db="EMBL/GenBank/DDBJ databases">
        <authorList>
            <person name="Varghese N."/>
            <person name="Submissions S."/>
        </authorList>
    </citation>
    <scope>NUCLEOTIDE SEQUENCE [LARGE SCALE GENOMIC DNA]</scope>
    <source>
        <strain evidence="12">MSL47</strain>
    </source>
</reference>
<evidence type="ECO:0000256" key="1">
    <source>
        <dbReference type="ARBA" id="ARBA00004651"/>
    </source>
</evidence>
<proteinExistence type="inferred from homology"/>
<dbReference type="OrthoDB" id="2360475at2"/>
<feature type="transmembrane region" description="Helical" evidence="8">
    <location>
        <begin position="28"/>
        <end position="51"/>
    </location>
</feature>
<feature type="domain" description="Tyrosine-protein kinase G-rich" evidence="10">
    <location>
        <begin position="204"/>
        <end position="268"/>
    </location>
</feature>
<keyword evidence="4 8" id="KW-0812">Transmembrane</keyword>
<comment type="similarity">
    <text evidence="2">Belongs to the CpsC/CapA family.</text>
</comment>
<evidence type="ECO:0000256" key="5">
    <source>
        <dbReference type="ARBA" id="ARBA00022989"/>
    </source>
</evidence>
<feature type="domain" description="Polysaccharide chain length determinant N-terminal" evidence="9">
    <location>
        <begin position="11"/>
        <end position="83"/>
    </location>
</feature>
<sequence length="274" mass="31579">MENNNDQVDFEEIDLREYIGIILKRRSLIIGLLILAMLVGVILNLLIELVYQSETIVKLSNSSGKYSNMNYAKQKIKNVNYIKEITKELNLSYNLDKLNKLRENNLEVDKLEDDVLAISFKSNDPQKAKQILSGIIDFFKQESLRNFERLKEEKLDYLEAINEEISKLEEDLKESNKAVTELKNLEMSVGDKAIISNNLKDRWSNMQEIKISLINKKQEVIAQINNMEGLEVINAPIVSKNPIRPNKLLNLAISILLGLLIGTFMAFFLEFLER</sequence>
<evidence type="ECO:0000256" key="8">
    <source>
        <dbReference type="SAM" id="Phobius"/>
    </source>
</evidence>
<dbReference type="Proteomes" id="UP000219573">
    <property type="component" value="Unassembled WGS sequence"/>
</dbReference>
<keyword evidence="7" id="KW-0175">Coiled coil</keyword>
<dbReference type="InterPro" id="IPR003856">
    <property type="entry name" value="LPS_length_determ_N"/>
</dbReference>
<comment type="subcellular location">
    <subcellularLocation>
        <location evidence="1">Cell membrane</location>
        <topology evidence="1">Multi-pass membrane protein</topology>
    </subcellularLocation>
</comment>
<evidence type="ECO:0000256" key="4">
    <source>
        <dbReference type="ARBA" id="ARBA00022692"/>
    </source>
</evidence>
<evidence type="ECO:0000259" key="9">
    <source>
        <dbReference type="Pfam" id="PF02706"/>
    </source>
</evidence>
<dbReference type="InterPro" id="IPR050445">
    <property type="entry name" value="Bact_polysacc_biosynth/exp"/>
</dbReference>
<dbReference type="Pfam" id="PF13807">
    <property type="entry name" value="GNVR"/>
    <property type="match status" value="1"/>
</dbReference>
<keyword evidence="12" id="KW-1185">Reference proteome</keyword>
<keyword evidence="11" id="KW-0808">Transferase</keyword>
<keyword evidence="3" id="KW-1003">Cell membrane</keyword>
<name>A0A285H2A9_9FIRM</name>
<evidence type="ECO:0000259" key="10">
    <source>
        <dbReference type="Pfam" id="PF13807"/>
    </source>
</evidence>
<evidence type="ECO:0000256" key="2">
    <source>
        <dbReference type="ARBA" id="ARBA00006683"/>
    </source>
</evidence>
<evidence type="ECO:0000313" key="12">
    <source>
        <dbReference type="Proteomes" id="UP000219573"/>
    </source>
</evidence>
<dbReference type="InterPro" id="IPR032807">
    <property type="entry name" value="GNVR"/>
</dbReference>
<dbReference type="AlphaFoldDB" id="A0A285H2A9"/>
<dbReference type="Pfam" id="PF02706">
    <property type="entry name" value="Wzz"/>
    <property type="match status" value="1"/>
</dbReference>
<feature type="transmembrane region" description="Helical" evidence="8">
    <location>
        <begin position="248"/>
        <end position="269"/>
    </location>
</feature>
<dbReference type="GO" id="GO:0005886">
    <property type="term" value="C:plasma membrane"/>
    <property type="evidence" value="ECO:0007669"/>
    <property type="project" value="UniProtKB-SubCell"/>
</dbReference>
<dbReference type="PANTHER" id="PTHR32309">
    <property type="entry name" value="TYROSINE-PROTEIN KINASE"/>
    <property type="match status" value="1"/>
</dbReference>
<dbReference type="GO" id="GO:0004713">
    <property type="term" value="F:protein tyrosine kinase activity"/>
    <property type="evidence" value="ECO:0007669"/>
    <property type="project" value="TreeGrafter"/>
</dbReference>
<accession>A0A285H2A9</accession>
<keyword evidence="5 8" id="KW-1133">Transmembrane helix</keyword>
<dbReference type="EMBL" id="OBDZ01000013">
    <property type="protein sequence ID" value="SNY29865.1"/>
    <property type="molecule type" value="Genomic_DNA"/>
</dbReference>
<dbReference type="RefSeq" id="WP_097017938.1">
    <property type="nucleotide sequence ID" value="NZ_OBDZ01000013.1"/>
</dbReference>
<keyword evidence="11" id="KW-0418">Kinase</keyword>
<gene>
    <name evidence="11" type="ORF">SAMN06265827_11326</name>
</gene>
<protein>
    <submittedName>
        <fullName evidence="11">G-rich domain on putative tyrosine kinase</fullName>
    </submittedName>
</protein>
<evidence type="ECO:0000256" key="6">
    <source>
        <dbReference type="ARBA" id="ARBA00023136"/>
    </source>
</evidence>
<evidence type="ECO:0000256" key="7">
    <source>
        <dbReference type="SAM" id="Coils"/>
    </source>
</evidence>
<organism evidence="11 12">
    <name type="scientific">Orenia metallireducens</name>
    <dbReference type="NCBI Taxonomy" id="1413210"/>
    <lineage>
        <taxon>Bacteria</taxon>
        <taxon>Bacillati</taxon>
        <taxon>Bacillota</taxon>
        <taxon>Clostridia</taxon>
        <taxon>Halanaerobiales</taxon>
        <taxon>Halobacteroidaceae</taxon>
        <taxon>Orenia</taxon>
    </lineage>
</organism>
<evidence type="ECO:0000256" key="3">
    <source>
        <dbReference type="ARBA" id="ARBA00022475"/>
    </source>
</evidence>
<feature type="coiled-coil region" evidence="7">
    <location>
        <begin position="144"/>
        <end position="185"/>
    </location>
</feature>
<dbReference type="PANTHER" id="PTHR32309:SF13">
    <property type="entry name" value="FERRIC ENTEROBACTIN TRANSPORT PROTEIN FEPE"/>
    <property type="match status" value="1"/>
</dbReference>
<evidence type="ECO:0000313" key="11">
    <source>
        <dbReference type="EMBL" id="SNY29865.1"/>
    </source>
</evidence>
<keyword evidence="6 8" id="KW-0472">Membrane</keyword>